<evidence type="ECO:0000313" key="2">
    <source>
        <dbReference type="EMBL" id="TQN30584.1"/>
    </source>
</evidence>
<dbReference type="EMBL" id="VFQC01000001">
    <property type="protein sequence ID" value="TQN30584.1"/>
    <property type="molecule type" value="Genomic_DNA"/>
</dbReference>
<evidence type="ECO:0000313" key="3">
    <source>
        <dbReference type="Proteomes" id="UP000317422"/>
    </source>
</evidence>
<evidence type="ECO:0000256" key="1">
    <source>
        <dbReference type="SAM" id="MobiDB-lite"/>
    </source>
</evidence>
<sequence>MTSDNTAAPSGAAPRVIGLDASLTGTGIASSIGWCTIVGRAGVTNLPLADRDRAIVNLARGVLDTVGTPDLAVIEAPAYSRSGGGAHERSGLWWRVVRHLLAQGVPVAEVAPTQRCRYATGKGQALKTAVVDAVARRWPQYVTGGNDNLADAVVLCAMGADHLGYPIATVPATHRAALDRITWPEFSESPPESPPESLPTTSRRSG</sequence>
<keyword evidence="3" id="KW-1185">Reference proteome</keyword>
<dbReference type="Gene3D" id="3.30.420.10">
    <property type="entry name" value="Ribonuclease H-like superfamily/Ribonuclease H"/>
    <property type="match status" value="1"/>
</dbReference>
<proteinExistence type="predicted"/>
<protein>
    <submittedName>
        <fullName evidence="2">Crossover junction endodeoxyribonuclease RuvC</fullName>
    </submittedName>
</protein>
<gene>
    <name evidence="2" type="ORF">FHX37_0466</name>
</gene>
<reference evidence="2 3" key="1">
    <citation type="submission" date="2019-06" db="EMBL/GenBank/DDBJ databases">
        <title>Sequencing the genomes of 1000 actinobacteria strains.</title>
        <authorList>
            <person name="Klenk H.-P."/>
        </authorList>
    </citation>
    <scope>NUCLEOTIDE SEQUENCE [LARGE SCALE GENOMIC DNA]</scope>
    <source>
        <strain evidence="2 3">DSM 45015</strain>
    </source>
</reference>
<dbReference type="InterPro" id="IPR012337">
    <property type="entry name" value="RNaseH-like_sf"/>
</dbReference>
<dbReference type="SUPFAM" id="SSF53098">
    <property type="entry name" value="Ribonuclease H-like"/>
    <property type="match status" value="1"/>
</dbReference>
<feature type="region of interest" description="Disordered" evidence="1">
    <location>
        <begin position="183"/>
        <end position="206"/>
    </location>
</feature>
<dbReference type="AlphaFoldDB" id="A0A543NFH2"/>
<organism evidence="2 3">
    <name type="scientific">Haloactinospora alba</name>
    <dbReference type="NCBI Taxonomy" id="405555"/>
    <lineage>
        <taxon>Bacteria</taxon>
        <taxon>Bacillati</taxon>
        <taxon>Actinomycetota</taxon>
        <taxon>Actinomycetes</taxon>
        <taxon>Streptosporangiales</taxon>
        <taxon>Nocardiopsidaceae</taxon>
        <taxon>Haloactinospora</taxon>
    </lineage>
</organism>
<dbReference type="OrthoDB" id="3359450at2"/>
<dbReference type="RefSeq" id="WP_141921819.1">
    <property type="nucleotide sequence ID" value="NZ_VFQC01000001.1"/>
</dbReference>
<comment type="caution">
    <text evidence="2">The sequence shown here is derived from an EMBL/GenBank/DDBJ whole genome shotgun (WGS) entry which is preliminary data.</text>
</comment>
<accession>A0A543NFH2</accession>
<dbReference type="Proteomes" id="UP000317422">
    <property type="component" value="Unassembled WGS sequence"/>
</dbReference>
<dbReference type="InterPro" id="IPR036397">
    <property type="entry name" value="RNaseH_sf"/>
</dbReference>
<dbReference type="GO" id="GO:0003676">
    <property type="term" value="F:nucleic acid binding"/>
    <property type="evidence" value="ECO:0007669"/>
    <property type="project" value="InterPro"/>
</dbReference>
<name>A0A543NFH2_9ACTN</name>